<protein>
    <recommendedName>
        <fullName evidence="8">Lipoprotein LpqH</fullName>
    </recommendedName>
</protein>
<dbReference type="EMBL" id="RCZG01000018">
    <property type="protein sequence ID" value="TPG28330.1"/>
    <property type="molecule type" value="Genomic_DNA"/>
</dbReference>
<evidence type="ECO:0000256" key="4">
    <source>
        <dbReference type="ARBA" id="ARBA00023139"/>
    </source>
</evidence>
<keyword evidence="2" id="KW-0732">Signal</keyword>
<evidence type="ECO:0000256" key="5">
    <source>
        <dbReference type="ARBA" id="ARBA00023288"/>
    </source>
</evidence>
<name>A0A502DUK3_9MYCO</name>
<keyword evidence="1" id="KW-1003">Cell membrane</keyword>
<accession>A0A502DUK3</accession>
<gene>
    <name evidence="6" type="ORF">EAH80_27310</name>
</gene>
<evidence type="ECO:0008006" key="8">
    <source>
        <dbReference type="Google" id="ProtNLM"/>
    </source>
</evidence>
<dbReference type="InterPro" id="IPR008691">
    <property type="entry name" value="LpqH"/>
</dbReference>
<keyword evidence="7" id="KW-1185">Reference proteome</keyword>
<keyword evidence="3" id="KW-0472">Membrane</keyword>
<evidence type="ECO:0000256" key="3">
    <source>
        <dbReference type="ARBA" id="ARBA00023136"/>
    </source>
</evidence>
<keyword evidence="4" id="KW-0564">Palmitate</keyword>
<evidence type="ECO:0000313" key="7">
    <source>
        <dbReference type="Proteomes" id="UP000320095"/>
    </source>
</evidence>
<dbReference type="GO" id="GO:0016020">
    <property type="term" value="C:membrane"/>
    <property type="evidence" value="ECO:0007669"/>
    <property type="project" value="InterPro"/>
</dbReference>
<dbReference type="OrthoDB" id="4637228at2"/>
<proteinExistence type="predicted"/>
<keyword evidence="5" id="KW-0449">Lipoprotein</keyword>
<dbReference type="Proteomes" id="UP000320095">
    <property type="component" value="Unassembled WGS sequence"/>
</dbReference>
<organism evidence="6 7">
    <name type="scientific">Mycolicibacterium hodleri</name>
    <dbReference type="NCBI Taxonomy" id="49897"/>
    <lineage>
        <taxon>Bacteria</taxon>
        <taxon>Bacillati</taxon>
        <taxon>Actinomycetota</taxon>
        <taxon>Actinomycetes</taxon>
        <taxon>Mycobacteriales</taxon>
        <taxon>Mycobacteriaceae</taxon>
        <taxon>Mycolicibacterium</taxon>
    </lineage>
</organism>
<evidence type="ECO:0000256" key="1">
    <source>
        <dbReference type="ARBA" id="ARBA00022475"/>
    </source>
</evidence>
<evidence type="ECO:0000313" key="6">
    <source>
        <dbReference type="EMBL" id="TPG28330.1"/>
    </source>
</evidence>
<dbReference type="Pfam" id="PF05481">
    <property type="entry name" value="Myco_19_kDa"/>
    <property type="match status" value="1"/>
</dbReference>
<sequence length="129" mass="13089">MAAWVAGCSAPPPAETRPGTLLLGTAHVTVNDTDTGITDQVTCTVVGPVTTIVTGNGQSGMTALVSTTAQSVRIRNLGGFTGDYTAGFGRAPTVTRTGRSYTISGTADGFFTSQPAIRTSGTFIIDVAC</sequence>
<reference evidence="6 7" key="1">
    <citation type="journal article" date="2019" name="Environ. Microbiol.">
        <title>Species interactions and distinct microbial communities in high Arctic permafrost affected cryosols are associated with the CH4 and CO2 gas fluxes.</title>
        <authorList>
            <person name="Altshuler I."/>
            <person name="Hamel J."/>
            <person name="Turney S."/>
            <person name="Magnuson E."/>
            <person name="Levesque R."/>
            <person name="Greer C."/>
            <person name="Whyte L.G."/>
        </authorList>
    </citation>
    <scope>NUCLEOTIDE SEQUENCE [LARGE SCALE GENOMIC DNA]</scope>
    <source>
        <strain evidence="6 7">S5.20</strain>
    </source>
</reference>
<dbReference type="AlphaFoldDB" id="A0A502DUK3"/>
<comment type="caution">
    <text evidence="6">The sequence shown here is derived from an EMBL/GenBank/DDBJ whole genome shotgun (WGS) entry which is preliminary data.</text>
</comment>
<evidence type="ECO:0000256" key="2">
    <source>
        <dbReference type="ARBA" id="ARBA00022729"/>
    </source>
</evidence>